<dbReference type="SUPFAM" id="SSF56553">
    <property type="entry name" value="Insert subdomain of RNA polymerase alpha subunit"/>
    <property type="match status" value="1"/>
</dbReference>
<dbReference type="SMART" id="SM00662">
    <property type="entry name" value="RPOLD"/>
    <property type="match status" value="1"/>
</dbReference>
<dbReference type="GO" id="GO:0046983">
    <property type="term" value="F:protein dimerization activity"/>
    <property type="evidence" value="ECO:0007669"/>
    <property type="project" value="InterPro"/>
</dbReference>
<keyword evidence="4 11" id="KW-0240">DNA-directed RNA polymerase</keyword>
<evidence type="ECO:0000256" key="6">
    <source>
        <dbReference type="ARBA" id="ARBA00022695"/>
    </source>
</evidence>
<comment type="catalytic activity">
    <reaction evidence="10 11">
        <text>RNA(n) + a ribonucleoside 5'-triphosphate = RNA(n+1) + diphosphate</text>
        <dbReference type="Rhea" id="RHEA:21248"/>
        <dbReference type="Rhea" id="RHEA-COMP:14527"/>
        <dbReference type="Rhea" id="RHEA-COMP:17342"/>
        <dbReference type="ChEBI" id="CHEBI:33019"/>
        <dbReference type="ChEBI" id="CHEBI:61557"/>
        <dbReference type="ChEBI" id="CHEBI:140395"/>
        <dbReference type="EC" id="2.7.7.6"/>
    </reaction>
</comment>
<evidence type="ECO:0000256" key="10">
    <source>
        <dbReference type="ARBA" id="ARBA00048552"/>
    </source>
</evidence>
<dbReference type="HAMAP" id="MF_00059">
    <property type="entry name" value="RNApol_bact_RpoA"/>
    <property type="match status" value="1"/>
</dbReference>
<dbReference type="STRING" id="1802479.A2Y68_02445"/>
<dbReference type="AlphaFoldDB" id="A0A1F7X5C4"/>
<evidence type="ECO:0000256" key="5">
    <source>
        <dbReference type="ARBA" id="ARBA00022679"/>
    </source>
</evidence>
<evidence type="ECO:0000313" key="14">
    <source>
        <dbReference type="Proteomes" id="UP000176778"/>
    </source>
</evidence>
<gene>
    <name evidence="11" type="primary">rpoA</name>
    <name evidence="13" type="ORF">A2Y68_02445</name>
</gene>
<evidence type="ECO:0000256" key="3">
    <source>
        <dbReference type="ARBA" id="ARBA00015972"/>
    </source>
</evidence>
<dbReference type="Gene3D" id="3.30.1360.10">
    <property type="entry name" value="RNA polymerase, RBP11-like subunit"/>
    <property type="match status" value="1"/>
</dbReference>
<evidence type="ECO:0000256" key="4">
    <source>
        <dbReference type="ARBA" id="ARBA00022478"/>
    </source>
</evidence>
<comment type="caution">
    <text evidence="13">The sequence shown here is derived from an EMBL/GenBank/DDBJ whole genome shotgun (WGS) entry which is preliminary data.</text>
</comment>
<dbReference type="Gene3D" id="1.10.150.20">
    <property type="entry name" value="5' to 3' exonuclease, C-terminal subdomain"/>
    <property type="match status" value="1"/>
</dbReference>
<accession>A0A1F7X5C4</accession>
<dbReference type="InterPro" id="IPR036643">
    <property type="entry name" value="RNApol_insert_sf"/>
</dbReference>
<dbReference type="GO" id="GO:0006351">
    <property type="term" value="P:DNA-templated transcription"/>
    <property type="evidence" value="ECO:0007669"/>
    <property type="project" value="UniProtKB-UniRule"/>
</dbReference>
<keyword evidence="6 11" id="KW-0548">Nucleotidyltransferase</keyword>
<dbReference type="FunFam" id="2.170.120.12:FF:000001">
    <property type="entry name" value="DNA-directed RNA polymerase subunit alpha"/>
    <property type="match status" value="1"/>
</dbReference>
<dbReference type="InterPro" id="IPR036603">
    <property type="entry name" value="RBP11-like"/>
</dbReference>
<feature type="region of interest" description="Alpha C-terminal domain (alpha-CTD)" evidence="11">
    <location>
        <begin position="242"/>
        <end position="312"/>
    </location>
</feature>
<protein>
    <recommendedName>
        <fullName evidence="3 11">DNA-directed RNA polymerase subunit alpha</fullName>
        <shortName evidence="11">RNAP subunit alpha</shortName>
        <ecNumber evidence="2 11">2.7.7.6</ecNumber>
    </recommendedName>
    <alternativeName>
        <fullName evidence="9 11">RNA polymerase subunit alpha</fullName>
    </alternativeName>
    <alternativeName>
        <fullName evidence="8 11">Transcriptase subunit alpha</fullName>
    </alternativeName>
</protein>
<comment type="subunit">
    <text evidence="11">Homodimer. The RNAP catalytic core consists of 2 alpha, 1 beta, 1 beta' and 1 omega subunit. When a sigma factor is associated with the core the holoenzyme is formed, which can initiate transcription.</text>
</comment>
<evidence type="ECO:0000256" key="1">
    <source>
        <dbReference type="ARBA" id="ARBA00007123"/>
    </source>
</evidence>
<dbReference type="GO" id="GO:0000428">
    <property type="term" value="C:DNA-directed RNA polymerase complex"/>
    <property type="evidence" value="ECO:0007669"/>
    <property type="project" value="UniProtKB-KW"/>
</dbReference>
<evidence type="ECO:0000256" key="2">
    <source>
        <dbReference type="ARBA" id="ARBA00012418"/>
    </source>
</evidence>
<dbReference type="Pfam" id="PF01193">
    <property type="entry name" value="RNA_pol_L"/>
    <property type="match status" value="1"/>
</dbReference>
<dbReference type="Pfam" id="PF01000">
    <property type="entry name" value="RNA_pol_A_bac"/>
    <property type="match status" value="1"/>
</dbReference>
<comment type="function">
    <text evidence="11">DNA-dependent RNA polymerase catalyzes the transcription of DNA into RNA using the four ribonucleoside triphosphates as substrates.</text>
</comment>
<comment type="domain">
    <text evidence="11">The N-terminal domain is essential for RNAP assembly and basal transcription, whereas the C-terminal domain is involved in interaction with transcriptional regulators and with upstream promoter elements.</text>
</comment>
<feature type="domain" description="DNA-directed RNA polymerase RpoA/D/Rpb3-type" evidence="12">
    <location>
        <begin position="20"/>
        <end position="230"/>
    </location>
</feature>
<organism evidence="13 14">
    <name type="scientific">Candidatus Woesebacteria bacterium RBG_13_46_13</name>
    <dbReference type="NCBI Taxonomy" id="1802479"/>
    <lineage>
        <taxon>Bacteria</taxon>
        <taxon>Candidatus Woeseibacteriota</taxon>
    </lineage>
</organism>
<evidence type="ECO:0000256" key="11">
    <source>
        <dbReference type="HAMAP-Rule" id="MF_00059"/>
    </source>
</evidence>
<reference evidence="13 14" key="1">
    <citation type="journal article" date="2016" name="Nat. Commun.">
        <title>Thousands of microbial genomes shed light on interconnected biogeochemical processes in an aquifer system.</title>
        <authorList>
            <person name="Anantharaman K."/>
            <person name="Brown C.T."/>
            <person name="Hug L.A."/>
            <person name="Sharon I."/>
            <person name="Castelle C.J."/>
            <person name="Probst A.J."/>
            <person name="Thomas B.C."/>
            <person name="Singh A."/>
            <person name="Wilkins M.J."/>
            <person name="Karaoz U."/>
            <person name="Brodie E.L."/>
            <person name="Williams K.H."/>
            <person name="Hubbard S.S."/>
            <person name="Banfield J.F."/>
        </authorList>
    </citation>
    <scope>NUCLEOTIDE SEQUENCE [LARGE SCALE GENOMIC DNA]</scope>
</reference>
<dbReference type="NCBIfam" id="TIGR02027">
    <property type="entry name" value="rpoA"/>
    <property type="match status" value="1"/>
</dbReference>
<dbReference type="Proteomes" id="UP000176778">
    <property type="component" value="Unassembled WGS sequence"/>
</dbReference>
<dbReference type="GO" id="GO:0003899">
    <property type="term" value="F:DNA-directed RNA polymerase activity"/>
    <property type="evidence" value="ECO:0007669"/>
    <property type="project" value="UniProtKB-UniRule"/>
</dbReference>
<dbReference type="EC" id="2.7.7.6" evidence="2 11"/>
<dbReference type="EMBL" id="MGFR01000001">
    <property type="protein sequence ID" value="OGM10276.1"/>
    <property type="molecule type" value="Genomic_DNA"/>
</dbReference>
<dbReference type="SUPFAM" id="SSF47789">
    <property type="entry name" value="C-terminal domain of RNA polymerase alpha subunit"/>
    <property type="match status" value="1"/>
</dbReference>
<name>A0A1F7X5C4_9BACT</name>
<dbReference type="GO" id="GO:0005737">
    <property type="term" value="C:cytoplasm"/>
    <property type="evidence" value="ECO:0007669"/>
    <property type="project" value="UniProtKB-ARBA"/>
</dbReference>
<dbReference type="GO" id="GO:0003677">
    <property type="term" value="F:DNA binding"/>
    <property type="evidence" value="ECO:0007669"/>
    <property type="project" value="UniProtKB-UniRule"/>
</dbReference>
<proteinExistence type="inferred from homology"/>
<feature type="region of interest" description="Alpha N-terminal domain (alpha-NTD)" evidence="11">
    <location>
        <begin position="1"/>
        <end position="231"/>
    </location>
</feature>
<sequence>MILMNEPMFEIKEEESQKNYSKFFISPLEQGYGDTLGNALRRVLLTSLPGAAITTVRISGVKHQFSTLKGMKEDVVEFLLNLKKVRFSLEPGALKADKPVKVTISVKSSGEVKAKDIKVPADVKIANPEFVLATLNKGSKLEADMEITAGAGYSPAEDREKGPIGQIPLDASYSPITRVNYKVEETRVGRLTNYDKLILEIWTDGTMTPKEAVKMGARTLVSYFNQLVSPKKVAKAEEKTVTDTLGPVGKLSVEEIGLPTRVANALVKAGYETVEELVGAKREDLVKVRNLGEKSIKIIAVALAEKGVNLGV</sequence>
<dbReference type="SUPFAM" id="SSF55257">
    <property type="entry name" value="RBP11-like subunits of RNA polymerase"/>
    <property type="match status" value="1"/>
</dbReference>
<dbReference type="NCBIfam" id="NF003519">
    <property type="entry name" value="PRK05182.2-5"/>
    <property type="match status" value="1"/>
</dbReference>
<evidence type="ECO:0000256" key="9">
    <source>
        <dbReference type="ARBA" id="ARBA00033070"/>
    </source>
</evidence>
<dbReference type="InterPro" id="IPR011262">
    <property type="entry name" value="DNA-dir_RNA_pol_insert"/>
</dbReference>
<evidence type="ECO:0000256" key="8">
    <source>
        <dbReference type="ARBA" id="ARBA00032524"/>
    </source>
</evidence>
<dbReference type="InterPro" id="IPR011263">
    <property type="entry name" value="DNA-dir_RNA_pol_RpoA/D/Rpb3"/>
</dbReference>
<dbReference type="InterPro" id="IPR011260">
    <property type="entry name" value="RNAP_asu_C"/>
</dbReference>
<evidence type="ECO:0000259" key="12">
    <source>
        <dbReference type="SMART" id="SM00662"/>
    </source>
</evidence>
<dbReference type="Gene3D" id="2.170.120.12">
    <property type="entry name" value="DNA-directed RNA polymerase, insert domain"/>
    <property type="match status" value="1"/>
</dbReference>
<dbReference type="InterPro" id="IPR011773">
    <property type="entry name" value="DNA-dir_RpoA"/>
</dbReference>
<keyword evidence="7 11" id="KW-0804">Transcription</keyword>
<evidence type="ECO:0000256" key="7">
    <source>
        <dbReference type="ARBA" id="ARBA00023163"/>
    </source>
</evidence>
<dbReference type="Pfam" id="PF03118">
    <property type="entry name" value="RNA_pol_A_CTD"/>
    <property type="match status" value="1"/>
</dbReference>
<evidence type="ECO:0000313" key="13">
    <source>
        <dbReference type="EMBL" id="OGM10276.1"/>
    </source>
</evidence>
<dbReference type="CDD" id="cd06928">
    <property type="entry name" value="RNAP_alpha_NTD"/>
    <property type="match status" value="1"/>
</dbReference>
<comment type="similarity">
    <text evidence="1 11">Belongs to the RNA polymerase alpha chain family.</text>
</comment>
<keyword evidence="5 11" id="KW-0808">Transferase</keyword>